<dbReference type="Proteomes" id="UP001162483">
    <property type="component" value="Unassembled WGS sequence"/>
</dbReference>
<sequence>SLHFLKPNLSKTELIIFPPPRASSPNISVRINSTTINPSLHARVRGGTMDSEISFQAHIQSIIHPFLTNHTAKLLIHSLVISHLNYCNSLLIGNQSLSSTPLYQSLHWPPFSVLHPSLPIPPLASIPCPPPLSANPSTGLHSVSSTPLCQSLHWPPFSVLHPSLPIPPVASIQCPPPLSANPSTGLYSVSSTPLCQSLHWPPFSDLHPSMPIPPLASIQ</sequence>
<evidence type="ECO:0000313" key="2">
    <source>
        <dbReference type="Proteomes" id="UP001162483"/>
    </source>
</evidence>
<reference evidence="1" key="1">
    <citation type="submission" date="2023-05" db="EMBL/GenBank/DDBJ databases">
        <authorList>
            <person name="Stuckert A."/>
        </authorList>
    </citation>
    <scope>NUCLEOTIDE SEQUENCE</scope>
</reference>
<protein>
    <submittedName>
        <fullName evidence="1">Uncharacterized protein</fullName>
    </submittedName>
</protein>
<evidence type="ECO:0000313" key="1">
    <source>
        <dbReference type="EMBL" id="CAI9611309.1"/>
    </source>
</evidence>
<feature type="non-terminal residue" evidence="1">
    <location>
        <position position="1"/>
    </location>
</feature>
<accession>A0ABN9GPC8</accession>
<comment type="caution">
    <text evidence="1">The sequence shown here is derived from an EMBL/GenBank/DDBJ whole genome shotgun (WGS) entry which is preliminary data.</text>
</comment>
<dbReference type="EMBL" id="CATNWA010019104">
    <property type="protein sequence ID" value="CAI9611309.1"/>
    <property type="molecule type" value="Genomic_DNA"/>
</dbReference>
<name>A0ABN9GPC8_9NEOB</name>
<gene>
    <name evidence="1" type="ORF">SPARVUS_LOCUS14527050</name>
</gene>
<keyword evidence="2" id="KW-1185">Reference proteome</keyword>
<organism evidence="1 2">
    <name type="scientific">Staurois parvus</name>
    <dbReference type="NCBI Taxonomy" id="386267"/>
    <lineage>
        <taxon>Eukaryota</taxon>
        <taxon>Metazoa</taxon>
        <taxon>Chordata</taxon>
        <taxon>Craniata</taxon>
        <taxon>Vertebrata</taxon>
        <taxon>Euteleostomi</taxon>
        <taxon>Amphibia</taxon>
        <taxon>Batrachia</taxon>
        <taxon>Anura</taxon>
        <taxon>Neobatrachia</taxon>
        <taxon>Ranoidea</taxon>
        <taxon>Ranidae</taxon>
        <taxon>Staurois</taxon>
    </lineage>
</organism>
<proteinExistence type="predicted"/>